<dbReference type="InterPro" id="IPR007634">
    <property type="entry name" value="RNA_pol_sigma_54_DNA-bd"/>
</dbReference>
<feature type="domain" description="RNA polymerase sigma factor 54 DNA-binding" evidence="9">
    <location>
        <begin position="263"/>
        <end position="419"/>
    </location>
</feature>
<protein>
    <submittedName>
        <fullName evidence="11">RNA polymerase sigma-54 factor</fullName>
    </submittedName>
</protein>
<evidence type="ECO:0000256" key="1">
    <source>
        <dbReference type="ARBA" id="ARBA00008798"/>
    </source>
</evidence>
<keyword evidence="6" id="KW-0731">Sigma factor</keyword>
<sequence>MMKMENKQVPILSVKMTKELQQAITLLQYSTVELYEYVQELSLENPVLELLDVPIRTIERLPKNMQTFENTIVERNSLKDYLREQLIDYPLSKRADVEYLIENLDQNGYLVVDIELLAEENKIEQAALEKSLELLQSLDPPGVGARTLQECILLQLKRLSPRNELAETVIFHHFHCFAEKSWRSLSAKLNEPIHIIQEISLLIQTLNPRPGASFESNLSSYITPDFTVNKHHGHLQLIFHDELLPQLTLNPFLNKCKDKDIEDYIKEKRIEARWLLNALQHRKETMMNVMEVILDKQADYFLNGKLFLKPLKLKEVAEILNIHESTVSRAVKDKYIRTPYGLVPMKSFFSGKLVNSEISTASVKERLKELIDEEDKRRPYSDQSIANELKDRYGIVISRRTVTKYRELLRIPSAAIRRQFS</sequence>
<dbReference type="Proteomes" id="UP001232245">
    <property type="component" value="Unassembled WGS sequence"/>
</dbReference>
<dbReference type="PROSITE" id="PS00717">
    <property type="entry name" value="SIGMA54_1"/>
    <property type="match status" value="1"/>
</dbReference>
<dbReference type="InterPro" id="IPR007046">
    <property type="entry name" value="RNA_pol_sigma_54_core-bd"/>
</dbReference>
<evidence type="ECO:0000313" key="12">
    <source>
        <dbReference type="Proteomes" id="UP001232245"/>
    </source>
</evidence>
<organism evidence="11 12">
    <name type="scientific">Metabacillus niabensis</name>
    <dbReference type="NCBI Taxonomy" id="324854"/>
    <lineage>
        <taxon>Bacteria</taxon>
        <taxon>Bacillati</taxon>
        <taxon>Bacillota</taxon>
        <taxon>Bacilli</taxon>
        <taxon>Bacillales</taxon>
        <taxon>Bacillaceae</taxon>
        <taxon>Metabacillus</taxon>
    </lineage>
</organism>
<keyword evidence="8" id="KW-0804">Transcription</keyword>
<dbReference type="Pfam" id="PF04552">
    <property type="entry name" value="Sigma54_DBD"/>
    <property type="match status" value="1"/>
</dbReference>
<dbReference type="PANTHER" id="PTHR32248:SF4">
    <property type="entry name" value="RNA POLYMERASE SIGMA-54 FACTOR"/>
    <property type="match status" value="1"/>
</dbReference>
<dbReference type="InterPro" id="IPR038709">
    <property type="entry name" value="RpoN_core-bd_sf"/>
</dbReference>
<dbReference type="RefSeq" id="WP_174879280.1">
    <property type="nucleotide sequence ID" value="NZ_CADEPK010000012.1"/>
</dbReference>
<keyword evidence="7" id="KW-0238">DNA-binding</keyword>
<keyword evidence="3" id="KW-0808">Transferase</keyword>
<evidence type="ECO:0000256" key="6">
    <source>
        <dbReference type="ARBA" id="ARBA00023082"/>
    </source>
</evidence>
<keyword evidence="5" id="KW-0805">Transcription regulation</keyword>
<evidence type="ECO:0000256" key="4">
    <source>
        <dbReference type="ARBA" id="ARBA00022695"/>
    </source>
</evidence>
<evidence type="ECO:0000313" key="11">
    <source>
        <dbReference type="EMBL" id="MDQ0225329.1"/>
    </source>
</evidence>
<accession>A0ABT9YZB6</accession>
<evidence type="ECO:0000256" key="3">
    <source>
        <dbReference type="ARBA" id="ARBA00022679"/>
    </source>
</evidence>
<feature type="domain" description="RNA polymerase sigma factor 54 core-binding" evidence="10">
    <location>
        <begin position="68"/>
        <end position="251"/>
    </location>
</feature>
<dbReference type="PIRSF" id="PIRSF000774">
    <property type="entry name" value="RpoN"/>
    <property type="match status" value="1"/>
</dbReference>
<keyword evidence="2" id="KW-0240">DNA-directed RNA polymerase</keyword>
<evidence type="ECO:0000256" key="5">
    <source>
        <dbReference type="ARBA" id="ARBA00023015"/>
    </source>
</evidence>
<dbReference type="Pfam" id="PF04963">
    <property type="entry name" value="Sigma54_CBD"/>
    <property type="match status" value="1"/>
</dbReference>
<dbReference type="NCBIfam" id="TIGR02395">
    <property type="entry name" value="rpoN_sigma"/>
    <property type="match status" value="1"/>
</dbReference>
<dbReference type="Gene3D" id="1.10.10.1330">
    <property type="entry name" value="RNA polymerase sigma-54 factor, core-binding domain"/>
    <property type="match status" value="1"/>
</dbReference>
<evidence type="ECO:0000256" key="8">
    <source>
        <dbReference type="ARBA" id="ARBA00023163"/>
    </source>
</evidence>
<dbReference type="EMBL" id="JAUSTZ010000003">
    <property type="protein sequence ID" value="MDQ0225329.1"/>
    <property type="molecule type" value="Genomic_DNA"/>
</dbReference>
<dbReference type="PRINTS" id="PR00045">
    <property type="entry name" value="SIGMA54FCT"/>
</dbReference>
<dbReference type="PROSITE" id="PS50044">
    <property type="entry name" value="SIGMA54_3"/>
    <property type="match status" value="1"/>
</dbReference>
<evidence type="ECO:0000259" key="10">
    <source>
        <dbReference type="Pfam" id="PF04963"/>
    </source>
</evidence>
<gene>
    <name evidence="11" type="ORF">J2S02_001673</name>
</gene>
<dbReference type="Pfam" id="PF00309">
    <property type="entry name" value="Sigma54_AID"/>
    <property type="match status" value="1"/>
</dbReference>
<reference evidence="11 12" key="1">
    <citation type="submission" date="2023-07" db="EMBL/GenBank/DDBJ databases">
        <title>Genomic Encyclopedia of Type Strains, Phase IV (KMG-IV): sequencing the most valuable type-strain genomes for metagenomic binning, comparative biology and taxonomic classification.</title>
        <authorList>
            <person name="Goeker M."/>
        </authorList>
    </citation>
    <scope>NUCLEOTIDE SEQUENCE [LARGE SCALE GENOMIC DNA]</scope>
    <source>
        <strain evidence="11 12">DSM 17723</strain>
    </source>
</reference>
<name>A0ABT9YZB6_9BACI</name>
<evidence type="ECO:0000256" key="7">
    <source>
        <dbReference type="ARBA" id="ARBA00023125"/>
    </source>
</evidence>
<evidence type="ECO:0000259" key="9">
    <source>
        <dbReference type="Pfam" id="PF04552"/>
    </source>
</evidence>
<dbReference type="InterPro" id="IPR000394">
    <property type="entry name" value="RNA_pol_sigma_54"/>
</dbReference>
<keyword evidence="12" id="KW-1185">Reference proteome</keyword>
<dbReference type="PROSITE" id="PS00718">
    <property type="entry name" value="SIGMA54_2"/>
    <property type="match status" value="1"/>
</dbReference>
<comment type="similarity">
    <text evidence="1">Belongs to the sigma-54 factor family.</text>
</comment>
<dbReference type="PANTHER" id="PTHR32248">
    <property type="entry name" value="RNA POLYMERASE SIGMA-54 FACTOR"/>
    <property type="match status" value="1"/>
</dbReference>
<dbReference type="Gene3D" id="1.10.10.60">
    <property type="entry name" value="Homeodomain-like"/>
    <property type="match status" value="1"/>
</dbReference>
<comment type="caution">
    <text evidence="11">The sequence shown here is derived from an EMBL/GenBank/DDBJ whole genome shotgun (WGS) entry which is preliminary data.</text>
</comment>
<keyword evidence="4" id="KW-0548">Nucleotidyltransferase</keyword>
<proteinExistence type="inferred from homology"/>
<evidence type="ECO:0000256" key="2">
    <source>
        <dbReference type="ARBA" id="ARBA00022478"/>
    </source>
</evidence>